<dbReference type="Pfam" id="PF00067">
    <property type="entry name" value="p450"/>
    <property type="match status" value="1"/>
</dbReference>
<evidence type="ECO:0000256" key="3">
    <source>
        <dbReference type="ARBA" id="ARBA00022617"/>
    </source>
</evidence>
<protein>
    <recommendedName>
        <fullName evidence="13">Flavonoid-6-hydroxylase</fullName>
    </recommendedName>
</protein>
<name>A0A9N7NF89_STRHE</name>
<evidence type="ECO:0000313" key="17">
    <source>
        <dbReference type="Proteomes" id="UP001153555"/>
    </source>
</evidence>
<dbReference type="GO" id="GO:0016705">
    <property type="term" value="F:oxidoreductase activity, acting on paired donors, with incorporation or reduction of molecular oxygen"/>
    <property type="evidence" value="ECO:0007669"/>
    <property type="project" value="InterPro"/>
</dbReference>
<evidence type="ECO:0000256" key="6">
    <source>
        <dbReference type="ARBA" id="ARBA00023004"/>
    </source>
</evidence>
<dbReference type="GO" id="GO:0005506">
    <property type="term" value="F:iron ion binding"/>
    <property type="evidence" value="ECO:0007669"/>
    <property type="project" value="InterPro"/>
</dbReference>
<comment type="catalytic activity">
    <reaction evidence="10">
        <text>genkwanin + reduced [NADPH--hemoprotein reductase] + O2 = scutellarein 7-methyl ether + oxidized [NADPH--hemoprotein reductase] + H2O</text>
        <dbReference type="Rhea" id="RHEA:73427"/>
        <dbReference type="Rhea" id="RHEA-COMP:11964"/>
        <dbReference type="Rhea" id="RHEA-COMP:11965"/>
        <dbReference type="ChEBI" id="CHEBI:15377"/>
        <dbReference type="ChEBI" id="CHEBI:15379"/>
        <dbReference type="ChEBI" id="CHEBI:57618"/>
        <dbReference type="ChEBI" id="CHEBI:58210"/>
        <dbReference type="ChEBI" id="CHEBI:192700"/>
        <dbReference type="ChEBI" id="CHEBI:192701"/>
    </reaction>
    <physiologicalReaction direction="left-to-right" evidence="10">
        <dbReference type="Rhea" id="RHEA:73428"/>
    </physiologicalReaction>
</comment>
<comment type="caution">
    <text evidence="16">The sequence shown here is derived from an EMBL/GenBank/DDBJ whole genome shotgun (WGS) entry which is preliminary data.</text>
</comment>
<proteinExistence type="inferred from homology"/>
<evidence type="ECO:0000256" key="4">
    <source>
        <dbReference type="ARBA" id="ARBA00022723"/>
    </source>
</evidence>
<dbReference type="PANTHER" id="PTHR47947">
    <property type="entry name" value="CYTOCHROME P450 82C3-RELATED"/>
    <property type="match status" value="1"/>
</dbReference>
<comment type="cofactor">
    <cofactor evidence="1 14">
        <name>heme</name>
        <dbReference type="ChEBI" id="CHEBI:30413"/>
    </cofactor>
</comment>
<dbReference type="SUPFAM" id="SSF48264">
    <property type="entry name" value="Cytochrome P450"/>
    <property type="match status" value="1"/>
</dbReference>
<reference evidence="16" key="1">
    <citation type="submission" date="2019-12" db="EMBL/GenBank/DDBJ databases">
        <authorList>
            <person name="Scholes J."/>
        </authorList>
    </citation>
    <scope>NUCLEOTIDE SEQUENCE</scope>
</reference>
<dbReference type="PANTHER" id="PTHR47947:SF8">
    <property type="entry name" value="CYTOCHROME P450 82C4-LIKE"/>
    <property type="match status" value="1"/>
</dbReference>
<evidence type="ECO:0000256" key="1">
    <source>
        <dbReference type="ARBA" id="ARBA00001971"/>
    </source>
</evidence>
<comment type="catalytic activity">
    <reaction evidence="11">
        <text>(2S)-naringenin 4',7-dimethyl ether + reduced [NADPH--hemoprotein reductase] + O2 = (2S)-carthamidin-4',7-dimethyl ether + oxidized [NADPH--hemoprotein reductase] + H2O + H(+)</text>
        <dbReference type="Rhea" id="RHEA:73439"/>
        <dbReference type="Rhea" id="RHEA-COMP:11964"/>
        <dbReference type="Rhea" id="RHEA-COMP:11965"/>
        <dbReference type="ChEBI" id="CHEBI:15377"/>
        <dbReference type="ChEBI" id="CHEBI:15378"/>
        <dbReference type="ChEBI" id="CHEBI:15379"/>
        <dbReference type="ChEBI" id="CHEBI:57618"/>
        <dbReference type="ChEBI" id="CHEBI:58210"/>
        <dbReference type="ChEBI" id="CHEBI:192816"/>
        <dbReference type="ChEBI" id="CHEBI:192817"/>
    </reaction>
    <physiologicalReaction direction="left-to-right" evidence="11">
        <dbReference type="Rhea" id="RHEA:73440"/>
    </physiologicalReaction>
</comment>
<evidence type="ECO:0000256" key="11">
    <source>
        <dbReference type="ARBA" id="ARBA00052049"/>
    </source>
</evidence>
<comment type="pathway">
    <text evidence="8">Flavonoid metabolism.</text>
</comment>
<organism evidence="16 17">
    <name type="scientific">Striga hermonthica</name>
    <name type="common">Purple witchweed</name>
    <name type="synonym">Buchnera hermonthica</name>
    <dbReference type="NCBI Taxonomy" id="68872"/>
    <lineage>
        <taxon>Eukaryota</taxon>
        <taxon>Viridiplantae</taxon>
        <taxon>Streptophyta</taxon>
        <taxon>Embryophyta</taxon>
        <taxon>Tracheophyta</taxon>
        <taxon>Spermatophyta</taxon>
        <taxon>Magnoliopsida</taxon>
        <taxon>eudicotyledons</taxon>
        <taxon>Gunneridae</taxon>
        <taxon>Pentapetalae</taxon>
        <taxon>asterids</taxon>
        <taxon>lamiids</taxon>
        <taxon>Lamiales</taxon>
        <taxon>Orobanchaceae</taxon>
        <taxon>Buchnereae</taxon>
        <taxon>Striga</taxon>
    </lineage>
</organism>
<dbReference type="GO" id="GO:0046246">
    <property type="term" value="P:terpene biosynthetic process"/>
    <property type="evidence" value="ECO:0007669"/>
    <property type="project" value="TreeGrafter"/>
</dbReference>
<comment type="subcellular location">
    <subcellularLocation>
        <location evidence="2">Membrane</location>
        <topology evidence="2">Single-pass membrane protein</topology>
    </subcellularLocation>
</comment>
<dbReference type="PROSITE" id="PS00086">
    <property type="entry name" value="CYTOCHROME_P450"/>
    <property type="match status" value="1"/>
</dbReference>
<dbReference type="InterPro" id="IPR050651">
    <property type="entry name" value="Plant_Cytochrome_P450_Monoox"/>
</dbReference>
<evidence type="ECO:0000256" key="5">
    <source>
        <dbReference type="ARBA" id="ARBA00023002"/>
    </source>
</evidence>
<dbReference type="Proteomes" id="UP001153555">
    <property type="component" value="Unassembled WGS sequence"/>
</dbReference>
<feature type="binding site" description="axial binding residue" evidence="14">
    <location>
        <position position="428"/>
    </location>
    <ligand>
        <name>heme</name>
        <dbReference type="ChEBI" id="CHEBI:30413"/>
    </ligand>
    <ligandPart>
        <name>Fe</name>
        <dbReference type="ChEBI" id="CHEBI:18248"/>
    </ligandPart>
</feature>
<comment type="similarity">
    <text evidence="15">Belongs to the cytochrome P450 family.</text>
</comment>
<keyword evidence="3 14" id="KW-0349">Heme</keyword>
<dbReference type="AlphaFoldDB" id="A0A9N7NF89"/>
<dbReference type="PRINTS" id="PR00463">
    <property type="entry name" value="EP450I"/>
</dbReference>
<dbReference type="EMBL" id="CACSLK010027773">
    <property type="protein sequence ID" value="CAA0829570.1"/>
    <property type="molecule type" value="Genomic_DNA"/>
</dbReference>
<evidence type="ECO:0000256" key="13">
    <source>
        <dbReference type="ARBA" id="ARBA00067499"/>
    </source>
</evidence>
<dbReference type="GO" id="GO:0004497">
    <property type="term" value="F:monooxygenase activity"/>
    <property type="evidence" value="ECO:0007669"/>
    <property type="project" value="UniProtKB-KW"/>
</dbReference>
<comment type="catalytic activity">
    <reaction evidence="12">
        <text>apigenin 4',7-dimethyl ether + reduced [NADPH--hemoprotein reductase] + O2 = ladanein + oxidized [NADPH--hemoprotein reductase] + H2O + H(+)</text>
        <dbReference type="Rhea" id="RHEA:73435"/>
        <dbReference type="Rhea" id="RHEA-COMP:11964"/>
        <dbReference type="Rhea" id="RHEA-COMP:11965"/>
        <dbReference type="ChEBI" id="CHEBI:2769"/>
        <dbReference type="ChEBI" id="CHEBI:15377"/>
        <dbReference type="ChEBI" id="CHEBI:15378"/>
        <dbReference type="ChEBI" id="CHEBI:15379"/>
        <dbReference type="ChEBI" id="CHEBI:57618"/>
        <dbReference type="ChEBI" id="CHEBI:58210"/>
        <dbReference type="ChEBI" id="CHEBI:192702"/>
    </reaction>
    <physiologicalReaction direction="left-to-right" evidence="12">
        <dbReference type="Rhea" id="RHEA:73436"/>
    </physiologicalReaction>
</comment>
<dbReference type="GO" id="GO:0016020">
    <property type="term" value="C:membrane"/>
    <property type="evidence" value="ECO:0007669"/>
    <property type="project" value="UniProtKB-SubCell"/>
</dbReference>
<evidence type="ECO:0000256" key="7">
    <source>
        <dbReference type="ARBA" id="ARBA00023033"/>
    </source>
</evidence>
<evidence type="ECO:0000256" key="2">
    <source>
        <dbReference type="ARBA" id="ARBA00004167"/>
    </source>
</evidence>
<keyword evidence="17" id="KW-1185">Reference proteome</keyword>
<dbReference type="InterPro" id="IPR036396">
    <property type="entry name" value="Cyt_P450_sf"/>
</dbReference>
<dbReference type="OrthoDB" id="507451at2759"/>
<evidence type="ECO:0000256" key="14">
    <source>
        <dbReference type="PIRSR" id="PIRSR602401-1"/>
    </source>
</evidence>
<dbReference type="InterPro" id="IPR002401">
    <property type="entry name" value="Cyt_P450_E_grp-I"/>
</dbReference>
<dbReference type="InterPro" id="IPR001128">
    <property type="entry name" value="Cyt_P450"/>
</dbReference>
<dbReference type="PRINTS" id="PR00385">
    <property type="entry name" value="P450"/>
</dbReference>
<evidence type="ECO:0000256" key="9">
    <source>
        <dbReference type="ARBA" id="ARBA00050930"/>
    </source>
</evidence>
<keyword evidence="4 14" id="KW-0479">Metal-binding</keyword>
<keyword evidence="5 15" id="KW-0560">Oxidoreductase</keyword>
<evidence type="ECO:0000256" key="8">
    <source>
        <dbReference type="ARBA" id="ARBA00034479"/>
    </source>
</evidence>
<evidence type="ECO:0000256" key="12">
    <source>
        <dbReference type="ARBA" id="ARBA00052216"/>
    </source>
</evidence>
<dbReference type="InterPro" id="IPR017972">
    <property type="entry name" value="Cyt_P450_CS"/>
</dbReference>
<evidence type="ECO:0000256" key="10">
    <source>
        <dbReference type="ARBA" id="ARBA00051691"/>
    </source>
</evidence>
<gene>
    <name evidence="16" type="ORF">SHERM_25139</name>
</gene>
<dbReference type="GO" id="GO:0020037">
    <property type="term" value="F:heme binding"/>
    <property type="evidence" value="ECO:0007669"/>
    <property type="project" value="InterPro"/>
</dbReference>
<keyword evidence="6 14" id="KW-0408">Iron</keyword>
<keyword evidence="7 15" id="KW-0503">Monooxygenase</keyword>
<comment type="catalytic activity">
    <reaction evidence="9">
        <text>(2S)-sakuranetin + reduced [NADPH--hemoprotein reductase] + O2 = (2S)-7-methylcarthamidin + oxidized [NADPH--hemoprotein reductase] + H2O + H(+)</text>
        <dbReference type="Rhea" id="RHEA:73431"/>
        <dbReference type="Rhea" id="RHEA-COMP:11964"/>
        <dbReference type="Rhea" id="RHEA-COMP:11965"/>
        <dbReference type="ChEBI" id="CHEBI:15377"/>
        <dbReference type="ChEBI" id="CHEBI:15378"/>
        <dbReference type="ChEBI" id="CHEBI:15379"/>
        <dbReference type="ChEBI" id="CHEBI:28927"/>
        <dbReference type="ChEBI" id="CHEBI:57618"/>
        <dbReference type="ChEBI" id="CHEBI:58210"/>
        <dbReference type="ChEBI" id="CHEBI:192815"/>
    </reaction>
    <physiologicalReaction direction="left-to-right" evidence="9">
        <dbReference type="Rhea" id="RHEA:73432"/>
    </physiologicalReaction>
</comment>
<accession>A0A9N7NF89</accession>
<dbReference type="Gene3D" id="1.10.630.10">
    <property type="entry name" value="Cytochrome P450"/>
    <property type="match status" value="1"/>
</dbReference>
<evidence type="ECO:0000256" key="15">
    <source>
        <dbReference type="RuleBase" id="RU000461"/>
    </source>
</evidence>
<sequence length="491" mass="55085">MSKNNKTNRQSLPPQLPGAWPLIGHLHRLGGKTPVARVLGAMADKHGSIFSLKLGSHPAVFVSRQNLVKECFTTGDRIFASRPDMSITKQIIYKGAVFALEPNGPFWRDIRKIVTVHLFSSQQLEKMRSARKMEVDSSIADLYSMAIGENKSPALVDLSSWVEDLIFSVALRMLVGKGENGREERRLREGIKKTLYLSGLVVVSDVIPWLEWMDIGGYLRAMKTTTEDIDRILENWLRERMLVKNEHDCSNSNLMDVMISELNENYVVEGHDSGTVIKATMLILLMAGWESSAETVIWAVSLLLNNPLALQMAQDELDAQVGRCRLVQEPDIKKLNYLQAVVKETLRLYPPGPLAGPRQALESGSIGGYYVPKGTRLVVNLWKLHRDPNVWSDPDEFRPERFLEEHSNVGYMGTNFEYLPFGSGRRMCPGVDFALLVVHLALARLLQGFYLSKPTGAPVDMTEANGLALSKLKPLLVVLVPRLGRELYEHL</sequence>
<dbReference type="FunFam" id="1.10.630.10:FF:000026">
    <property type="entry name" value="Cytochrome P450 82C4"/>
    <property type="match status" value="1"/>
</dbReference>
<evidence type="ECO:0000313" key="16">
    <source>
        <dbReference type="EMBL" id="CAA0829570.1"/>
    </source>
</evidence>